<proteinExistence type="predicted"/>
<dbReference type="Proteomes" id="UP000683559">
    <property type="component" value="Chromosome"/>
</dbReference>
<evidence type="ECO:0000313" key="3">
    <source>
        <dbReference type="Proteomes" id="UP000683559"/>
    </source>
</evidence>
<gene>
    <name evidence="2" type="ORF">KP001_05685</name>
</gene>
<protein>
    <submittedName>
        <fullName evidence="2">Alpha/beta fold hydrolase</fullName>
    </submittedName>
</protein>
<dbReference type="PANTHER" id="PTHR43798:SF24">
    <property type="entry name" value="CIS-3-ALKYL-4-ALKYLOXETAN-2-ONE DECARBOXYLASE"/>
    <property type="match status" value="1"/>
</dbReference>
<name>A0ABX8LJW5_9BACT</name>
<organism evidence="2 3">
    <name type="scientific">Geomonas subterranea</name>
    <dbReference type="NCBI Taxonomy" id="2847989"/>
    <lineage>
        <taxon>Bacteria</taxon>
        <taxon>Pseudomonadati</taxon>
        <taxon>Thermodesulfobacteriota</taxon>
        <taxon>Desulfuromonadia</taxon>
        <taxon>Geobacterales</taxon>
        <taxon>Geobacteraceae</taxon>
        <taxon>Geomonas</taxon>
    </lineage>
</organism>
<evidence type="ECO:0000259" key="1">
    <source>
        <dbReference type="Pfam" id="PF00561"/>
    </source>
</evidence>
<dbReference type="InterPro" id="IPR050266">
    <property type="entry name" value="AB_hydrolase_sf"/>
</dbReference>
<keyword evidence="2" id="KW-0378">Hydrolase</keyword>
<sequence length="300" mass="34211">MRDAVKKYYPFTGRTLDLDGLSYHYLDEGAGAPVVMVHGNPSWSFYYRNLVLALRGNYRCIVPDHIGCGFSEKPGDDRYDYTLSRRIDDLERLIDSLDLDEKITLVVHDWGGMIGMGYASRHPERIARIVVLNTAAFHLPKEKTFPLGLKICRDTLLGTLLVRGFNAFSVGASIVGCKKNPMPRELMQAYRAPYDSWRNRIATLRFVQDIPLGPGDRTYDLVSDIAAGLERFRDLPMAIFWGELDFVFDTTFLAEWKRRFPKAQVKSYADAGHYILEDMKDEVVPLIAQFLQQTGTREIA</sequence>
<feature type="domain" description="AB hydrolase-1" evidence="1">
    <location>
        <begin position="33"/>
        <end position="138"/>
    </location>
</feature>
<keyword evidence="3" id="KW-1185">Reference proteome</keyword>
<dbReference type="GO" id="GO:0016787">
    <property type="term" value="F:hydrolase activity"/>
    <property type="evidence" value="ECO:0007669"/>
    <property type="project" value="UniProtKB-KW"/>
</dbReference>
<dbReference type="Pfam" id="PF00561">
    <property type="entry name" value="Abhydrolase_1"/>
    <property type="match status" value="1"/>
</dbReference>
<accession>A0ABX8LJW5</accession>
<dbReference type="PANTHER" id="PTHR43798">
    <property type="entry name" value="MONOACYLGLYCEROL LIPASE"/>
    <property type="match status" value="1"/>
</dbReference>
<dbReference type="InterPro" id="IPR000073">
    <property type="entry name" value="AB_hydrolase_1"/>
</dbReference>
<dbReference type="EMBL" id="CP077683">
    <property type="protein sequence ID" value="QXE92023.1"/>
    <property type="molecule type" value="Genomic_DNA"/>
</dbReference>
<evidence type="ECO:0000313" key="2">
    <source>
        <dbReference type="EMBL" id="QXE92023.1"/>
    </source>
</evidence>
<reference evidence="2 3" key="1">
    <citation type="submission" date="2021-06" db="EMBL/GenBank/DDBJ databases">
        <title>Gemonas diversity in paddy soil.</title>
        <authorList>
            <person name="Liu G."/>
        </authorList>
    </citation>
    <scope>NUCLEOTIDE SEQUENCE [LARGE SCALE GENOMIC DNA]</scope>
    <source>
        <strain evidence="2 3">RG2</strain>
    </source>
</reference>